<dbReference type="SMART" id="SM00355">
    <property type="entry name" value="ZnF_C2H2"/>
    <property type="match status" value="8"/>
</dbReference>
<dbReference type="FunFam" id="3.30.160.60:FF:000100">
    <property type="entry name" value="Zinc finger 45-like"/>
    <property type="match status" value="1"/>
</dbReference>
<dbReference type="GO" id="GO:0010468">
    <property type="term" value="P:regulation of gene expression"/>
    <property type="evidence" value="ECO:0007669"/>
    <property type="project" value="TreeGrafter"/>
</dbReference>
<dbReference type="InterPro" id="IPR036514">
    <property type="entry name" value="SGNH_hydro_sf"/>
</dbReference>
<dbReference type="FunFam" id="3.30.160.60:FF:000417">
    <property type="entry name" value="Zinc finger protein"/>
    <property type="match status" value="1"/>
</dbReference>
<dbReference type="PROSITE" id="PS50280">
    <property type="entry name" value="SET"/>
    <property type="match status" value="1"/>
</dbReference>
<dbReference type="SUPFAM" id="SSF81296">
    <property type="entry name" value="E set domains"/>
    <property type="match status" value="1"/>
</dbReference>
<dbReference type="FunFam" id="3.30.160.60:FF:000218">
    <property type="entry name" value="Zinc finger protein 10"/>
    <property type="match status" value="1"/>
</dbReference>
<organism evidence="15 16">
    <name type="scientific">Pocillopora meandrina</name>
    <dbReference type="NCBI Taxonomy" id="46732"/>
    <lineage>
        <taxon>Eukaryota</taxon>
        <taxon>Metazoa</taxon>
        <taxon>Cnidaria</taxon>
        <taxon>Anthozoa</taxon>
        <taxon>Hexacorallia</taxon>
        <taxon>Scleractinia</taxon>
        <taxon>Astrocoeniina</taxon>
        <taxon>Pocilloporidae</taxon>
        <taxon>Pocillopora</taxon>
    </lineage>
</organism>
<gene>
    <name evidence="15" type="ORF">PMEA_00016730</name>
</gene>
<dbReference type="Pfam" id="PF00096">
    <property type="entry name" value="zf-C2H2"/>
    <property type="match status" value="3"/>
</dbReference>
<sequence>MLHKFAIWFIFIRVVAFQMRAGASKYEEFKVNWCRQRKWRLDWERLQKPCQNLNYRRHDGQQYQRLKTSPEHSEIFDLQIRPAGEYSRFFVQSRTHTAQRKTFGGDSWRVYIEGPSHLAGTVFDHNNGVYEVLFLIMEPGEYKIKMILDYTLCDGLIDPPMDWFKNAHCSGKLHNVSLGKNLFSEMTGYINKPLLSAKTKKLTIPWQRLTTIEIQKNMRQADRECDIQCNLVWDGFGRWVTGYKWLPYMNFIGEDFSSLQNKYKRQHDHAVGKGVFWVYGDSLSYYFYESLNFPMSQSLCFKIFEKCNNTYNWIYPKTLYELTETCAEVNLQVPRVLGFFRQVLLRKDMDKDSALLLNAGAHYVKTTSFKSYKEVITALITEMKRLYKGKAIWKSTTAIDAQSADIMGAFRRFTTNHRIQLYNAFANSAMCASGISVLDVYPISASYPPGTMDGIHYDSEAFYPVIEQLEKYFSLSQISNRHSHIYLAMDFSQNDDYIVCDDCGKQFISGDCPDHGPLEWYGDSQLSNETPKGDQAKLTLPNNLNIMPSAVWQGQLGVFAKARMEKQVIFGPFKGQKIPAKEFPLREDHNFKYMWDILEGGKVSQVIDGSDEQNSNWMKFVNCARDGEEQNLVAVQFRGEIYYKTCSPVESGTELLVWYGDSLSVKVDSLAQRDGHDYNCNTCGLVFAGSTFLRRHKAVRCPGLSPNQTITVHDQTAIEYEPAQSSVTENTINEVSTSPGDAESLYVVDIGTTINGTNSTVVEEGSRYVRVLQLEPASSSRSSNRGGKAVKQAATTKGATKRNPFAQNTRKAKRNSRKSNVAEAQKIVSSNTTKARSASSGKKSLSSERTSRGAKRTTNSRRGDVIKKKQTSSGSDKSQVQKNTRNSKAKGDMSANSMRSSSDANEDVLVREESSGKEINESTKKSKSEEAEKQLNNSKSPSSRKRTSEGDEGSTAGEVKKRKRTVPADKPIFTCEQCSRNFKWKSQLNYHMRSHSEIKEFVCSFCDKRLSQLSSLKRHLRVHSGEKPFGCEECGKRFVEKGKLTLHLRKHSGEPLEKKFKCSICDRGFTLSANLRTHMRTHTGEKPYPCPQCGKGFKRSSDIISHLRSHTGERPYKCSHCDKCFTMISHRNRHEVIHTGEKPFKCELCGKGFTQPNSVKAHLKVHERRQAKLSGGEMRQEKQKKNFRDGEIQTDVRPGTDNDVQLGVLHSVALGQGTCGERTEKLLGVQTQITENGKHLQVPIDSMHQKDSENAQLNQEPRPTIQPEDVPLSSINVEGPVGEDVASRDKTELTTIATEQLKLSYTGQDHTNELLTFDNTLVNSKALLQISSAAPSDGVEHCQLELAPASVQDQLQQTEENETTLFAL</sequence>
<dbReference type="FunFam" id="3.30.160.60:FF:000446">
    <property type="entry name" value="Zinc finger protein"/>
    <property type="match status" value="1"/>
</dbReference>
<dbReference type="Pfam" id="PF13465">
    <property type="entry name" value="zf-H2C2_2"/>
    <property type="match status" value="1"/>
</dbReference>
<dbReference type="InterPro" id="IPR014756">
    <property type="entry name" value="Ig_E-set"/>
</dbReference>
<dbReference type="InterPro" id="IPR050331">
    <property type="entry name" value="Zinc_finger"/>
</dbReference>
<feature type="region of interest" description="Disordered" evidence="11">
    <location>
        <begin position="776"/>
        <end position="965"/>
    </location>
</feature>
<feature type="compositionally biased region" description="Low complexity" evidence="11">
    <location>
        <begin position="832"/>
        <end position="844"/>
    </location>
</feature>
<dbReference type="InterPro" id="IPR046341">
    <property type="entry name" value="SET_dom_sf"/>
</dbReference>
<feature type="domain" description="C2H2-type" evidence="13">
    <location>
        <begin position="678"/>
        <end position="706"/>
    </location>
</feature>
<dbReference type="Gene3D" id="2.170.270.10">
    <property type="entry name" value="SET domain"/>
    <property type="match status" value="1"/>
</dbReference>
<keyword evidence="8" id="KW-0539">Nucleus</keyword>
<comment type="caution">
    <text evidence="15">The sequence shown here is derived from an EMBL/GenBank/DDBJ whole genome shotgun (WGS) entry which is preliminary data.</text>
</comment>
<evidence type="ECO:0000259" key="13">
    <source>
        <dbReference type="PROSITE" id="PS50157"/>
    </source>
</evidence>
<feature type="compositionally biased region" description="Polar residues" evidence="11">
    <location>
        <begin position="776"/>
        <end position="785"/>
    </location>
</feature>
<dbReference type="PROSITE" id="PS50194">
    <property type="entry name" value="FILAMIN_REPEAT"/>
    <property type="match status" value="1"/>
</dbReference>
<feature type="domain" description="SET" evidence="14">
    <location>
        <begin position="542"/>
        <end position="660"/>
    </location>
</feature>
<feature type="domain" description="C2H2-type" evidence="13">
    <location>
        <begin position="973"/>
        <end position="1000"/>
    </location>
</feature>
<dbReference type="Gene3D" id="3.40.50.1110">
    <property type="entry name" value="SGNH hydrolase"/>
    <property type="match status" value="1"/>
</dbReference>
<keyword evidence="16" id="KW-1185">Reference proteome</keyword>
<feature type="domain" description="C2H2-type" evidence="13">
    <location>
        <begin position="1060"/>
        <end position="1087"/>
    </location>
</feature>
<feature type="compositionally biased region" description="Basic and acidic residues" evidence="11">
    <location>
        <begin position="908"/>
        <end position="933"/>
    </location>
</feature>
<dbReference type="FunFam" id="3.30.160.60:FF:000630">
    <property type="entry name" value="Zinc finger protein 180"/>
    <property type="match status" value="1"/>
</dbReference>
<evidence type="ECO:0000256" key="7">
    <source>
        <dbReference type="ARBA" id="ARBA00023163"/>
    </source>
</evidence>
<dbReference type="PROSITE" id="PS50157">
    <property type="entry name" value="ZINC_FINGER_C2H2_2"/>
    <property type="match status" value="8"/>
</dbReference>
<evidence type="ECO:0000256" key="12">
    <source>
        <dbReference type="SAM" id="SignalP"/>
    </source>
</evidence>
<name>A0AAU9VT42_9CNID</name>
<dbReference type="GO" id="GO:1990837">
    <property type="term" value="F:sequence-specific double-stranded DNA binding"/>
    <property type="evidence" value="ECO:0007669"/>
    <property type="project" value="UniProtKB-ARBA"/>
</dbReference>
<accession>A0AAU9VT42</accession>
<dbReference type="FunFam" id="3.30.160.60:FF:000065">
    <property type="entry name" value="B-cell CLL/lymphoma 6, member B"/>
    <property type="match status" value="1"/>
</dbReference>
<keyword evidence="4 9" id="KW-0863">Zinc-finger</keyword>
<keyword evidence="12" id="KW-0732">Signal</keyword>
<dbReference type="GO" id="GO:0005634">
    <property type="term" value="C:nucleus"/>
    <property type="evidence" value="ECO:0007669"/>
    <property type="project" value="UniProtKB-SubCell"/>
</dbReference>
<feature type="domain" description="C2H2-type" evidence="13">
    <location>
        <begin position="1088"/>
        <end position="1115"/>
    </location>
</feature>
<evidence type="ECO:0000259" key="14">
    <source>
        <dbReference type="PROSITE" id="PS50280"/>
    </source>
</evidence>
<evidence type="ECO:0000313" key="15">
    <source>
        <dbReference type="EMBL" id="CAH3036231.1"/>
    </source>
</evidence>
<feature type="domain" description="C2H2-type" evidence="13">
    <location>
        <begin position="1144"/>
        <end position="1171"/>
    </location>
</feature>
<protein>
    <submittedName>
        <fullName evidence="15">Uncharacterized protein</fullName>
    </submittedName>
</protein>
<dbReference type="PANTHER" id="PTHR16515">
    <property type="entry name" value="PR DOMAIN ZINC FINGER PROTEIN"/>
    <property type="match status" value="1"/>
</dbReference>
<dbReference type="EMBL" id="CALNXJ010000003">
    <property type="protein sequence ID" value="CAH3036231.1"/>
    <property type="molecule type" value="Genomic_DNA"/>
</dbReference>
<feature type="domain" description="C2H2-type" evidence="13">
    <location>
        <begin position="1116"/>
        <end position="1143"/>
    </location>
</feature>
<evidence type="ECO:0000313" key="16">
    <source>
        <dbReference type="Proteomes" id="UP001159428"/>
    </source>
</evidence>
<dbReference type="PANTHER" id="PTHR16515:SF49">
    <property type="entry name" value="GASTRULA ZINC FINGER PROTEIN XLCGF49.1-LIKE-RELATED"/>
    <property type="match status" value="1"/>
</dbReference>
<evidence type="ECO:0000256" key="1">
    <source>
        <dbReference type="ARBA" id="ARBA00004123"/>
    </source>
</evidence>
<evidence type="ECO:0000256" key="9">
    <source>
        <dbReference type="PROSITE-ProRule" id="PRU00042"/>
    </source>
</evidence>
<dbReference type="Pfam" id="PF21549">
    <property type="entry name" value="PRDM2_PR"/>
    <property type="match status" value="1"/>
</dbReference>
<evidence type="ECO:0000256" key="10">
    <source>
        <dbReference type="PROSITE-ProRule" id="PRU00087"/>
    </source>
</evidence>
<dbReference type="InterPro" id="IPR036236">
    <property type="entry name" value="Znf_C2H2_sf"/>
</dbReference>
<dbReference type="Gene3D" id="3.30.160.60">
    <property type="entry name" value="Classic Zinc Finger"/>
    <property type="match status" value="7"/>
</dbReference>
<dbReference type="InterPro" id="IPR017868">
    <property type="entry name" value="Filamin/ABP280_repeat-like"/>
</dbReference>
<dbReference type="InterPro" id="IPR013783">
    <property type="entry name" value="Ig-like_fold"/>
</dbReference>
<dbReference type="Gene3D" id="2.60.40.10">
    <property type="entry name" value="Immunoglobulins"/>
    <property type="match status" value="1"/>
</dbReference>
<evidence type="ECO:0000256" key="11">
    <source>
        <dbReference type="SAM" id="MobiDB-lite"/>
    </source>
</evidence>
<dbReference type="PROSITE" id="PS00028">
    <property type="entry name" value="ZINC_FINGER_C2H2_1"/>
    <property type="match status" value="7"/>
</dbReference>
<dbReference type="Proteomes" id="UP001159428">
    <property type="component" value="Unassembled WGS sequence"/>
</dbReference>
<feature type="domain" description="C2H2-type" evidence="13">
    <location>
        <begin position="1001"/>
        <end position="1028"/>
    </location>
</feature>
<feature type="compositionally biased region" description="Polar residues" evidence="11">
    <location>
        <begin position="871"/>
        <end position="886"/>
    </location>
</feature>
<evidence type="ECO:0000256" key="4">
    <source>
        <dbReference type="ARBA" id="ARBA00022771"/>
    </source>
</evidence>
<comment type="subcellular location">
    <subcellularLocation>
        <location evidence="1">Nucleus</location>
    </subcellularLocation>
</comment>
<evidence type="ECO:0000256" key="3">
    <source>
        <dbReference type="ARBA" id="ARBA00022737"/>
    </source>
</evidence>
<dbReference type="SUPFAM" id="SSF57667">
    <property type="entry name" value="beta-beta-alpha zinc fingers"/>
    <property type="match status" value="4"/>
</dbReference>
<keyword evidence="5" id="KW-0862">Zinc</keyword>
<evidence type="ECO:0000256" key="5">
    <source>
        <dbReference type="ARBA" id="ARBA00022833"/>
    </source>
</evidence>
<dbReference type="InterPro" id="IPR013087">
    <property type="entry name" value="Znf_C2H2_type"/>
</dbReference>
<feature type="signal peptide" evidence="12">
    <location>
        <begin position="1"/>
        <end position="16"/>
    </location>
</feature>
<keyword evidence="3" id="KW-0677">Repeat</keyword>
<dbReference type="GO" id="GO:0008270">
    <property type="term" value="F:zinc ion binding"/>
    <property type="evidence" value="ECO:0007669"/>
    <property type="project" value="UniProtKB-KW"/>
</dbReference>
<feature type="region of interest" description="Disordered" evidence="11">
    <location>
        <begin position="1249"/>
        <end position="1274"/>
    </location>
</feature>
<evidence type="ECO:0000256" key="8">
    <source>
        <dbReference type="ARBA" id="ARBA00023242"/>
    </source>
</evidence>
<keyword evidence="7" id="KW-0804">Transcription</keyword>
<feature type="chain" id="PRO_5043964688" evidence="12">
    <location>
        <begin position="17"/>
        <end position="1368"/>
    </location>
</feature>
<proteinExistence type="predicted"/>
<dbReference type="FunFam" id="3.30.160.60:FF:000303">
    <property type="entry name" value="Zinc finger protein 41"/>
    <property type="match status" value="1"/>
</dbReference>
<evidence type="ECO:0000256" key="6">
    <source>
        <dbReference type="ARBA" id="ARBA00023015"/>
    </source>
</evidence>
<keyword evidence="6" id="KW-0805">Transcription regulation</keyword>
<feature type="domain" description="C2H2-type" evidence="13">
    <location>
        <begin position="1029"/>
        <end position="1056"/>
    </location>
</feature>
<reference evidence="15 16" key="1">
    <citation type="submission" date="2022-05" db="EMBL/GenBank/DDBJ databases">
        <authorList>
            <consortium name="Genoscope - CEA"/>
            <person name="William W."/>
        </authorList>
    </citation>
    <scope>NUCLEOTIDE SEQUENCE [LARGE SCALE GENOMIC DNA]</scope>
</reference>
<keyword evidence="2" id="KW-0479">Metal-binding</keyword>
<feature type="repeat" description="Filamin" evidence="10">
    <location>
        <begin position="83"/>
        <end position="149"/>
    </location>
</feature>
<dbReference type="InterPro" id="IPR001214">
    <property type="entry name" value="SET_dom"/>
</dbReference>
<feature type="compositionally biased region" description="Polar residues" evidence="11">
    <location>
        <begin position="894"/>
        <end position="903"/>
    </location>
</feature>
<evidence type="ECO:0000256" key="2">
    <source>
        <dbReference type="ARBA" id="ARBA00022723"/>
    </source>
</evidence>